<evidence type="ECO:0000259" key="1">
    <source>
        <dbReference type="Pfam" id="PF04266"/>
    </source>
</evidence>
<evidence type="ECO:0000313" key="3">
    <source>
        <dbReference type="Proteomes" id="UP000003781"/>
    </source>
</evidence>
<dbReference type="InterPro" id="IPR007374">
    <property type="entry name" value="ASCH_domain"/>
</dbReference>
<name>A3ITX0_9CHRO</name>
<dbReference type="AlphaFoldDB" id="A3ITX0"/>
<accession>A3ITX0</accession>
<organism evidence="2 3">
    <name type="scientific">Crocosphaera chwakensis CCY0110</name>
    <dbReference type="NCBI Taxonomy" id="391612"/>
    <lineage>
        <taxon>Bacteria</taxon>
        <taxon>Bacillati</taxon>
        <taxon>Cyanobacteriota</taxon>
        <taxon>Cyanophyceae</taxon>
        <taxon>Oscillatoriophycideae</taxon>
        <taxon>Chroococcales</taxon>
        <taxon>Aphanothecaceae</taxon>
        <taxon>Crocosphaera</taxon>
        <taxon>Crocosphaera chwakensis</taxon>
    </lineage>
</organism>
<dbReference type="SUPFAM" id="SSF88697">
    <property type="entry name" value="PUA domain-like"/>
    <property type="match status" value="1"/>
</dbReference>
<dbReference type="CDD" id="cd06554">
    <property type="entry name" value="ASCH_ASC-1_like"/>
    <property type="match status" value="1"/>
</dbReference>
<comment type="caution">
    <text evidence="2">The sequence shown here is derived from an EMBL/GenBank/DDBJ whole genome shotgun (WGS) entry which is preliminary data.</text>
</comment>
<keyword evidence="3" id="KW-1185">Reference proteome</keyword>
<dbReference type="Gene3D" id="2.30.130.30">
    <property type="entry name" value="Hypothetical protein"/>
    <property type="match status" value="1"/>
</dbReference>
<protein>
    <recommendedName>
        <fullName evidence="1">ASCH domain-containing protein</fullName>
    </recommendedName>
</protein>
<dbReference type="Pfam" id="PF04266">
    <property type="entry name" value="ASCH"/>
    <property type="match status" value="1"/>
</dbReference>
<dbReference type="RefSeq" id="WP_008276827.1">
    <property type="nucleotide sequence ID" value="NZ_AAXW01000031.1"/>
</dbReference>
<dbReference type="eggNOG" id="ENOG503347I">
    <property type="taxonomic scope" value="Bacteria"/>
</dbReference>
<dbReference type="Proteomes" id="UP000003781">
    <property type="component" value="Unassembled WGS sequence"/>
</dbReference>
<feature type="domain" description="ASCH" evidence="1">
    <location>
        <begin position="90"/>
        <end position="198"/>
    </location>
</feature>
<reference evidence="2 3" key="1">
    <citation type="submission" date="2007-03" db="EMBL/GenBank/DDBJ databases">
        <authorList>
            <person name="Stal L."/>
            <person name="Ferriera S."/>
            <person name="Johnson J."/>
            <person name="Kravitz S."/>
            <person name="Beeson K."/>
            <person name="Sutton G."/>
            <person name="Rogers Y.-H."/>
            <person name="Friedman R."/>
            <person name="Frazier M."/>
            <person name="Venter J.C."/>
        </authorList>
    </citation>
    <scope>NUCLEOTIDE SEQUENCE [LARGE SCALE GENOMIC DNA]</scope>
    <source>
        <strain evidence="2 3">CCY0110</strain>
    </source>
</reference>
<evidence type="ECO:0000313" key="2">
    <source>
        <dbReference type="EMBL" id="EAZ90065.1"/>
    </source>
</evidence>
<dbReference type="InterPro" id="IPR015947">
    <property type="entry name" value="PUA-like_sf"/>
</dbReference>
<proteinExistence type="predicted"/>
<dbReference type="OrthoDB" id="359066at2"/>
<gene>
    <name evidence="2" type="ORF">CY0110_15005</name>
</gene>
<dbReference type="EMBL" id="AAXW01000031">
    <property type="protein sequence ID" value="EAZ90065.1"/>
    <property type="molecule type" value="Genomic_DNA"/>
</dbReference>
<sequence>MKNSDLNFLAEMDIKWLLENGWTVKGNLAYRRLLEEDFSDISKERLEQISIQYELDNNDLQKINSALQRLLEIKQELSELKPTKNKVKAISLHQPWASLIAMGFKHYETRSWGTNYRGKLVICAAKKNTKQQRLNYESLASMLNIDLTLNPWDSLPLGMAIAIVDLTDCIEMTDEFINEQSESEQMCGHWEPERFAWQLDNIKPIFPPIPIKGQQGLWDVSLPLIS</sequence>